<feature type="signal peptide" evidence="13">
    <location>
        <begin position="1"/>
        <end position="18"/>
    </location>
</feature>
<feature type="repeat" description="ANK" evidence="12">
    <location>
        <begin position="201"/>
        <end position="235"/>
    </location>
</feature>
<feature type="chain" id="PRO_5026905224" description="Alpha-latrotoxin" evidence="13">
    <location>
        <begin position="19"/>
        <end position="408"/>
    </location>
</feature>
<evidence type="ECO:0000256" key="13">
    <source>
        <dbReference type="SAM" id="SignalP"/>
    </source>
</evidence>
<evidence type="ECO:0000256" key="9">
    <source>
        <dbReference type="ARBA" id="ARBA00049657"/>
    </source>
</evidence>
<keyword evidence="3" id="KW-1052">Target cell membrane</keyword>
<evidence type="ECO:0000256" key="10">
    <source>
        <dbReference type="ARBA" id="ARBA00049715"/>
    </source>
</evidence>
<keyword evidence="4" id="KW-0677">Repeat</keyword>
<keyword evidence="7" id="KW-0472">Membrane</keyword>
<dbReference type="PANTHER" id="PTHR24198:SF165">
    <property type="entry name" value="ANKYRIN REPEAT-CONTAINING PROTEIN-RELATED"/>
    <property type="match status" value="1"/>
</dbReference>
<comment type="similarity">
    <text evidence="9">Belongs to the cationic peptide 01 (latrotoxin) family. 03 (alpha-latrotoxin) subfamily.</text>
</comment>
<evidence type="ECO:0000256" key="1">
    <source>
        <dbReference type="ARBA" id="ARBA00004175"/>
    </source>
</evidence>
<evidence type="ECO:0000256" key="3">
    <source>
        <dbReference type="ARBA" id="ARBA00022537"/>
    </source>
</evidence>
<dbReference type="OrthoDB" id="6430205at2759"/>
<dbReference type="GO" id="GO:0044218">
    <property type="term" value="C:other organism cell membrane"/>
    <property type="evidence" value="ECO:0007669"/>
    <property type="project" value="UniProtKB-KW"/>
</dbReference>
<keyword evidence="5" id="KW-0800">Toxin</keyword>
<sequence>MFCFFFFFFCLCKRNTLLHSTEPRWKQHSQFLAALNDGNVPMAWTLLRGCEEPLVDPDVRIMTGGEYKPAICIAVEKDLLDMAELLIMCGCSVNQSSPTGLSPLHIAVMRNNADMVRLLLKSGASVSCRDSNGRTPLHQLAVCNYGGNSLEIARLLVQKDSKTEYRDRNGATPLALACKGHRALALCLLSLGANASAGDNEGNTPLHHTCAKVPNDEELVKHLLAAGAQVNKKNNRGMTALSFAVLVHASPAVVQSLMSNGADCNLYIKCWHQTILHRAICIASYYQEWESVKTFVRYGGNPFGQDRMGTTVVQYAMCKNKPLALWMTRANPFMGAPRWCAWRVLYESWYDCTNEFNEKMLSELSSVPTLQRLCSLAFRSKYARHLDSPAFALSLPPRLLQHLRLCNL</sequence>
<reference evidence="14" key="1">
    <citation type="submission" date="2019-09" db="EMBL/GenBank/DDBJ databases">
        <title>Organ-specific transcriptomic study of the physiology of the cattle tick, Rhipicephalus microplus.</title>
        <authorList>
            <person name="Tirloni L."/>
            <person name="Braz G."/>
            <person name="Gandara A.C.P."/>
            <person name="Sabadin G.A."/>
            <person name="da Silva R.M."/>
            <person name="Guizzo M.G."/>
            <person name="Machado J.A."/>
            <person name="Costa E.P."/>
            <person name="Gomes H.F."/>
            <person name="Moraes J."/>
            <person name="Mota M.B.S."/>
            <person name="Mesquita R.D."/>
            <person name="Alvarenga P.H."/>
            <person name="Alves F."/>
            <person name="Seixas A."/>
            <person name="da Fonseca R.N."/>
            <person name="Fogaca A."/>
            <person name="Logullo C."/>
            <person name="Tanaka A."/>
            <person name="Daffre S."/>
            <person name="Termignoni C."/>
            <person name="Vaz I.S.Jr."/>
            <person name="Oliveira P.L."/>
            <person name="Ribeiro J.M."/>
        </authorList>
    </citation>
    <scope>NUCLEOTIDE SEQUENCE</scope>
    <source>
        <strain evidence="14">Porto Alegre</strain>
    </source>
</reference>
<comment type="subcellular location">
    <subcellularLocation>
        <location evidence="1">Target cell membrane</location>
    </subcellularLocation>
</comment>
<dbReference type="Gene3D" id="1.25.40.20">
    <property type="entry name" value="Ankyrin repeat-containing domain"/>
    <property type="match status" value="2"/>
</dbReference>
<comment type="subunit">
    <text evidence="10">Homotetramer in membranes.</text>
</comment>
<evidence type="ECO:0000256" key="8">
    <source>
        <dbReference type="ARBA" id="ARBA00023298"/>
    </source>
</evidence>
<dbReference type="PANTHER" id="PTHR24198">
    <property type="entry name" value="ANKYRIN REPEAT AND PROTEIN KINASE DOMAIN-CONTAINING PROTEIN"/>
    <property type="match status" value="1"/>
</dbReference>
<keyword evidence="13" id="KW-0732">Signal</keyword>
<proteinExistence type="inferred from homology"/>
<dbReference type="SMART" id="SM00248">
    <property type="entry name" value="ANK"/>
    <property type="match status" value="7"/>
</dbReference>
<keyword evidence="5" id="KW-0638">Presynaptic neurotoxin</keyword>
<evidence type="ECO:0000256" key="12">
    <source>
        <dbReference type="PROSITE-ProRule" id="PRU00023"/>
    </source>
</evidence>
<name>A0A6M2CX98_RHIMP</name>
<evidence type="ECO:0000313" key="14">
    <source>
        <dbReference type="EMBL" id="NOV38412.1"/>
    </source>
</evidence>
<keyword evidence="5" id="KW-0528">Neurotoxin</keyword>
<dbReference type="VEuPathDB" id="VectorBase:LOC119170184"/>
<feature type="repeat" description="ANK" evidence="12">
    <location>
        <begin position="99"/>
        <end position="131"/>
    </location>
</feature>
<dbReference type="AlphaFoldDB" id="A0A6M2CX98"/>
<evidence type="ECO:0000256" key="4">
    <source>
        <dbReference type="ARBA" id="ARBA00022737"/>
    </source>
</evidence>
<evidence type="ECO:0000256" key="5">
    <source>
        <dbReference type="ARBA" id="ARBA00023028"/>
    </source>
</evidence>
<evidence type="ECO:0000256" key="2">
    <source>
        <dbReference type="ARBA" id="ARBA00022483"/>
    </source>
</evidence>
<dbReference type="GO" id="GO:0044231">
    <property type="term" value="C:host cell presynaptic membrane"/>
    <property type="evidence" value="ECO:0007669"/>
    <property type="project" value="UniProtKB-KW"/>
</dbReference>
<evidence type="ECO:0000256" key="11">
    <source>
        <dbReference type="ARBA" id="ARBA00049811"/>
    </source>
</evidence>
<dbReference type="Pfam" id="PF12796">
    <property type="entry name" value="Ank_2"/>
    <property type="match status" value="2"/>
</dbReference>
<dbReference type="InterPro" id="IPR002110">
    <property type="entry name" value="Ankyrin_rpt"/>
</dbReference>
<evidence type="ECO:0000256" key="7">
    <source>
        <dbReference type="ARBA" id="ARBA00023136"/>
    </source>
</evidence>
<dbReference type="GO" id="GO:0005737">
    <property type="term" value="C:cytoplasm"/>
    <property type="evidence" value="ECO:0007669"/>
    <property type="project" value="TreeGrafter"/>
</dbReference>
<dbReference type="EMBL" id="GHWJ01005675">
    <property type="protein sequence ID" value="NOV38412.1"/>
    <property type="molecule type" value="Transcribed_RNA"/>
</dbReference>
<organism evidence="14">
    <name type="scientific">Rhipicephalus microplus</name>
    <name type="common">Cattle tick</name>
    <name type="synonym">Boophilus microplus</name>
    <dbReference type="NCBI Taxonomy" id="6941"/>
    <lineage>
        <taxon>Eukaryota</taxon>
        <taxon>Metazoa</taxon>
        <taxon>Ecdysozoa</taxon>
        <taxon>Arthropoda</taxon>
        <taxon>Chelicerata</taxon>
        <taxon>Arachnida</taxon>
        <taxon>Acari</taxon>
        <taxon>Parasitiformes</taxon>
        <taxon>Ixodida</taxon>
        <taxon>Ixodoidea</taxon>
        <taxon>Ixodidae</taxon>
        <taxon>Rhipicephalinae</taxon>
        <taxon>Rhipicephalus</taxon>
        <taxon>Boophilus</taxon>
    </lineage>
</organism>
<keyword evidence="2" id="KW-0268">Exocytosis</keyword>
<dbReference type="PRINTS" id="PR01415">
    <property type="entry name" value="ANKYRIN"/>
</dbReference>
<dbReference type="SUPFAM" id="SSF48403">
    <property type="entry name" value="Ankyrin repeat"/>
    <property type="match status" value="1"/>
</dbReference>
<evidence type="ECO:0000256" key="6">
    <source>
        <dbReference type="ARBA" id="ARBA00023043"/>
    </source>
</evidence>
<dbReference type="PROSITE" id="PS50297">
    <property type="entry name" value="ANK_REP_REGION"/>
    <property type="match status" value="2"/>
</dbReference>
<dbReference type="PROSITE" id="PS50088">
    <property type="entry name" value="ANK_REPEAT"/>
    <property type="match status" value="2"/>
</dbReference>
<keyword evidence="8" id="KW-1053">Target membrane</keyword>
<accession>A0A6M2CX98</accession>
<keyword evidence="6 12" id="KW-0040">ANK repeat</keyword>
<protein>
    <recommendedName>
        <fullName evidence="11">Alpha-latrotoxin</fullName>
    </recommendedName>
</protein>
<dbReference type="InterPro" id="IPR036770">
    <property type="entry name" value="Ankyrin_rpt-contain_sf"/>
</dbReference>
<dbReference type="GO" id="GO:0006887">
    <property type="term" value="P:exocytosis"/>
    <property type="evidence" value="ECO:0007669"/>
    <property type="project" value="UniProtKB-KW"/>
</dbReference>